<dbReference type="GO" id="GO:0046872">
    <property type="term" value="F:metal ion binding"/>
    <property type="evidence" value="ECO:0007669"/>
    <property type="project" value="UniProtKB-KW"/>
</dbReference>
<dbReference type="PANTHER" id="PTHR16222:SF24">
    <property type="entry name" value="ADP-RIBOSYLHYDROLASE ARH3"/>
    <property type="match status" value="1"/>
</dbReference>
<dbReference type="EMBL" id="VBOU01000057">
    <property type="protein sequence ID" value="TMQ54733.1"/>
    <property type="molecule type" value="Genomic_DNA"/>
</dbReference>
<keyword evidence="3" id="KW-0479">Metal-binding</keyword>
<dbReference type="PANTHER" id="PTHR16222">
    <property type="entry name" value="ADP-RIBOSYLGLYCOHYDROLASE"/>
    <property type="match status" value="1"/>
</dbReference>
<evidence type="ECO:0000313" key="5">
    <source>
        <dbReference type="Proteomes" id="UP000319829"/>
    </source>
</evidence>
<organism evidence="4 5">
    <name type="scientific">Eiseniibacteriota bacterium</name>
    <dbReference type="NCBI Taxonomy" id="2212470"/>
    <lineage>
        <taxon>Bacteria</taxon>
        <taxon>Candidatus Eiseniibacteriota</taxon>
    </lineage>
</organism>
<dbReference type="Proteomes" id="UP000319829">
    <property type="component" value="Unassembled WGS sequence"/>
</dbReference>
<dbReference type="Pfam" id="PF03747">
    <property type="entry name" value="ADP_ribosyl_GH"/>
    <property type="match status" value="1"/>
</dbReference>
<feature type="binding site" evidence="3">
    <location>
        <position position="265"/>
    </location>
    <ligand>
        <name>Mg(2+)</name>
        <dbReference type="ChEBI" id="CHEBI:18420"/>
        <label>1</label>
    </ligand>
</feature>
<comment type="similarity">
    <text evidence="1">Belongs to the ADP-ribosylglycohydrolase family.</text>
</comment>
<evidence type="ECO:0000256" key="3">
    <source>
        <dbReference type="PIRSR" id="PIRSR605502-1"/>
    </source>
</evidence>
<dbReference type="GO" id="GO:0016787">
    <property type="term" value="F:hydrolase activity"/>
    <property type="evidence" value="ECO:0007669"/>
    <property type="project" value="UniProtKB-KW"/>
</dbReference>
<gene>
    <name evidence="4" type="ORF">E6K74_05190</name>
</gene>
<name>A0A538STL2_UNCEI</name>
<sequence>MDRGNPQLVSRARGALLGLVAGNQLGVPTEQLGTADAIRKAFPNGVVDLAPPPKNSPYDDDAAMALLLGESLLASQGFDANDVARRWVKWMKVDGRGIGMTTRRALTLIDRGKEPFEAGRLANQENPGRAAGNGSVMRCIPVALRYHDDLDRLIRVSTQQAAITHADERCTWGAAAVNLAARELLHGNIYFIDEVLHKMGDRAPRVLREAIHRVPRESEGDLPIARAGEAGYVVHCIEIAFWFVTHDRTLEDALIYLAQAGGDTDTNAAVAGALLGARYGEVSLPPRWMDQITGVEGIAQLAERLVAGAI</sequence>
<proteinExistence type="inferred from homology"/>
<dbReference type="InterPro" id="IPR036705">
    <property type="entry name" value="Ribosyl_crysJ1_sf"/>
</dbReference>
<comment type="cofactor">
    <cofactor evidence="3">
        <name>Mg(2+)</name>
        <dbReference type="ChEBI" id="CHEBI:18420"/>
    </cofactor>
    <text evidence="3">Binds 2 magnesium ions per subunit.</text>
</comment>
<dbReference type="Gene3D" id="1.10.4080.10">
    <property type="entry name" value="ADP-ribosylation/Crystallin J1"/>
    <property type="match status" value="1"/>
</dbReference>
<evidence type="ECO:0000256" key="2">
    <source>
        <dbReference type="ARBA" id="ARBA00022801"/>
    </source>
</evidence>
<feature type="binding site" evidence="3">
    <location>
        <position position="61"/>
    </location>
    <ligand>
        <name>Mg(2+)</name>
        <dbReference type="ChEBI" id="CHEBI:18420"/>
        <label>1</label>
    </ligand>
</feature>
<protein>
    <submittedName>
        <fullName evidence="4">ADP-ribosylglycohydrolase family protein</fullName>
    </submittedName>
</protein>
<comment type="caution">
    <text evidence="4">The sequence shown here is derived from an EMBL/GenBank/DDBJ whole genome shotgun (WGS) entry which is preliminary data.</text>
</comment>
<dbReference type="AlphaFoldDB" id="A0A538STL2"/>
<evidence type="ECO:0000313" key="4">
    <source>
        <dbReference type="EMBL" id="TMQ54733.1"/>
    </source>
</evidence>
<evidence type="ECO:0000256" key="1">
    <source>
        <dbReference type="ARBA" id="ARBA00010702"/>
    </source>
</evidence>
<accession>A0A538STL2</accession>
<keyword evidence="2 4" id="KW-0378">Hydrolase</keyword>
<reference evidence="4 5" key="1">
    <citation type="journal article" date="2019" name="Nat. Microbiol.">
        <title>Mediterranean grassland soil C-N compound turnover is dependent on rainfall and depth, and is mediated by genomically divergent microorganisms.</title>
        <authorList>
            <person name="Diamond S."/>
            <person name="Andeer P.F."/>
            <person name="Li Z."/>
            <person name="Crits-Christoph A."/>
            <person name="Burstein D."/>
            <person name="Anantharaman K."/>
            <person name="Lane K.R."/>
            <person name="Thomas B.C."/>
            <person name="Pan C."/>
            <person name="Northen T.R."/>
            <person name="Banfield J.F."/>
        </authorList>
    </citation>
    <scope>NUCLEOTIDE SEQUENCE [LARGE SCALE GENOMIC DNA]</scope>
    <source>
        <strain evidence="4">WS_4</strain>
    </source>
</reference>
<dbReference type="SUPFAM" id="SSF101478">
    <property type="entry name" value="ADP-ribosylglycohydrolase"/>
    <property type="match status" value="1"/>
</dbReference>
<feature type="binding site" evidence="3">
    <location>
        <position position="263"/>
    </location>
    <ligand>
        <name>Mg(2+)</name>
        <dbReference type="ChEBI" id="CHEBI:18420"/>
        <label>1</label>
    </ligand>
</feature>
<dbReference type="InterPro" id="IPR050792">
    <property type="entry name" value="ADP-ribosylglycohydrolase"/>
</dbReference>
<dbReference type="InterPro" id="IPR005502">
    <property type="entry name" value="Ribosyl_crysJ1"/>
</dbReference>
<keyword evidence="3" id="KW-0460">Magnesium</keyword>
<feature type="binding site" evidence="3">
    <location>
        <position position="266"/>
    </location>
    <ligand>
        <name>Mg(2+)</name>
        <dbReference type="ChEBI" id="CHEBI:18420"/>
        <label>1</label>
    </ligand>
</feature>
<feature type="binding site" evidence="3">
    <location>
        <position position="60"/>
    </location>
    <ligand>
        <name>Mg(2+)</name>
        <dbReference type="ChEBI" id="CHEBI:18420"/>
        <label>1</label>
    </ligand>
</feature>